<comment type="caution">
    <text evidence="3">The sequence shown here is derived from an EMBL/GenBank/DDBJ whole genome shotgun (WGS) entry which is preliminary data.</text>
</comment>
<feature type="region of interest" description="Disordered" evidence="2">
    <location>
        <begin position="1"/>
        <end position="81"/>
    </location>
</feature>
<evidence type="ECO:0000256" key="2">
    <source>
        <dbReference type="SAM" id="MobiDB-lite"/>
    </source>
</evidence>
<gene>
    <name evidence="3" type="ORF">JR316_005453</name>
</gene>
<feature type="compositionally biased region" description="Polar residues" evidence="2">
    <location>
        <begin position="48"/>
        <end position="62"/>
    </location>
</feature>
<proteinExistence type="predicted"/>
<sequence>MANHPSEPTDPIALRTPVRKRRAHPSELGYLEPRAKKTLTLPTGGDGSNRSPGSMGSGQNAHITADADPAPPLSPTASETIDLRERLSVSVSPRNRLSKSRRAVFDKLAEVVSWVEERDREKRKALKERAQRSADDRFAAIVARKEALEHARATAEQCKIARAGEDAAEQKLRDSEREVHQLKWDMQEFTKKYEALEKELEQCEAAKDREVNLSRAMEIRGDFLFKMLADERRWIDSLKAVLIEQGIELPAYPEGRSSFTDM</sequence>
<feature type="coiled-coil region" evidence="1">
    <location>
        <begin position="165"/>
        <end position="216"/>
    </location>
</feature>
<dbReference type="AlphaFoldDB" id="A0A8H7Y0R1"/>
<accession>A0A8H7Y0R1</accession>
<organism evidence="3">
    <name type="scientific">Psilocybe cubensis</name>
    <name type="common">Psychedelic mushroom</name>
    <name type="synonym">Stropharia cubensis</name>
    <dbReference type="NCBI Taxonomy" id="181762"/>
    <lineage>
        <taxon>Eukaryota</taxon>
        <taxon>Fungi</taxon>
        <taxon>Dikarya</taxon>
        <taxon>Basidiomycota</taxon>
        <taxon>Agaricomycotina</taxon>
        <taxon>Agaricomycetes</taxon>
        <taxon>Agaricomycetidae</taxon>
        <taxon>Agaricales</taxon>
        <taxon>Agaricineae</taxon>
        <taxon>Strophariaceae</taxon>
        <taxon>Psilocybe</taxon>
    </lineage>
</organism>
<keyword evidence="1" id="KW-0175">Coiled coil</keyword>
<evidence type="ECO:0000313" key="3">
    <source>
        <dbReference type="EMBL" id="KAG5168899.1"/>
    </source>
</evidence>
<evidence type="ECO:0000256" key="1">
    <source>
        <dbReference type="SAM" id="Coils"/>
    </source>
</evidence>
<reference evidence="3" key="1">
    <citation type="submission" date="2021-02" db="EMBL/GenBank/DDBJ databases">
        <title>Psilocybe cubensis genome.</title>
        <authorList>
            <person name="Mckernan K.J."/>
            <person name="Crawford S."/>
            <person name="Trippe A."/>
            <person name="Kane L.T."/>
            <person name="Mclaughlin S."/>
        </authorList>
    </citation>
    <scope>NUCLEOTIDE SEQUENCE [LARGE SCALE GENOMIC DNA]</scope>
    <source>
        <strain evidence="3">MGC-MH-2018</strain>
    </source>
</reference>
<dbReference type="EMBL" id="JAFIQS010000005">
    <property type="protein sequence ID" value="KAG5168899.1"/>
    <property type="molecule type" value="Genomic_DNA"/>
</dbReference>
<protein>
    <submittedName>
        <fullName evidence="3">Uncharacterized protein</fullName>
    </submittedName>
</protein>
<name>A0A8H7Y0R1_PSICU</name>